<keyword evidence="7" id="KW-0479">Metal-binding</keyword>
<dbReference type="InterPro" id="IPR000516">
    <property type="entry name" value="Ni-dep_Hydgase_cyt-B"/>
</dbReference>
<keyword evidence="6 12" id="KW-0812">Transmembrane</keyword>
<feature type="transmembrane region" description="Helical" evidence="12">
    <location>
        <begin position="12"/>
        <end position="32"/>
    </location>
</feature>
<proteinExistence type="inferred from homology"/>
<protein>
    <submittedName>
        <fullName evidence="14">Ni,Fe-hydrogenase I cytochrome b subunit</fullName>
    </submittedName>
</protein>
<dbReference type="GO" id="GO:0005886">
    <property type="term" value="C:plasma membrane"/>
    <property type="evidence" value="ECO:0007669"/>
    <property type="project" value="UniProtKB-SubCell"/>
</dbReference>
<evidence type="ECO:0000256" key="11">
    <source>
        <dbReference type="ARBA" id="ARBA00023136"/>
    </source>
</evidence>
<dbReference type="PRINTS" id="PR00161">
    <property type="entry name" value="NIHGNASECYTB"/>
</dbReference>
<dbReference type="PANTHER" id="PTHR30485">
    <property type="entry name" value="NI/FE-HYDROGENASE 1 B-TYPE CYTOCHROME SUBUNIT"/>
    <property type="match status" value="1"/>
</dbReference>
<dbReference type="GO" id="GO:0005506">
    <property type="term" value="F:iron ion binding"/>
    <property type="evidence" value="ECO:0007669"/>
    <property type="project" value="InterPro"/>
</dbReference>
<keyword evidence="9 12" id="KW-1133">Transmembrane helix</keyword>
<dbReference type="GO" id="GO:0009055">
    <property type="term" value="F:electron transfer activity"/>
    <property type="evidence" value="ECO:0007669"/>
    <property type="project" value="InterPro"/>
</dbReference>
<evidence type="ECO:0000256" key="12">
    <source>
        <dbReference type="SAM" id="Phobius"/>
    </source>
</evidence>
<keyword evidence="10" id="KW-0408">Iron</keyword>
<dbReference type="EMBL" id="CACVAR010000294">
    <property type="protein sequence ID" value="CAA6818779.1"/>
    <property type="molecule type" value="Genomic_DNA"/>
</dbReference>
<keyword evidence="11 12" id="KW-0472">Membrane</keyword>
<evidence type="ECO:0000256" key="5">
    <source>
        <dbReference type="ARBA" id="ARBA00022617"/>
    </source>
</evidence>
<keyword evidence="8" id="KW-0249">Electron transport</keyword>
<reference evidence="14" key="1">
    <citation type="submission" date="2020-01" db="EMBL/GenBank/DDBJ databases">
        <authorList>
            <person name="Meier V. D."/>
            <person name="Meier V D."/>
        </authorList>
    </citation>
    <scope>NUCLEOTIDE SEQUENCE</scope>
    <source>
        <strain evidence="14">HLG_WM_MAG_03</strain>
    </source>
</reference>
<evidence type="ECO:0000256" key="8">
    <source>
        <dbReference type="ARBA" id="ARBA00022982"/>
    </source>
</evidence>
<evidence type="ECO:0000256" key="1">
    <source>
        <dbReference type="ARBA" id="ARBA00004651"/>
    </source>
</evidence>
<dbReference type="AlphaFoldDB" id="A0A6S6TVZ8"/>
<evidence type="ECO:0000256" key="7">
    <source>
        <dbReference type="ARBA" id="ARBA00022723"/>
    </source>
</evidence>
<feature type="transmembrane region" description="Helical" evidence="12">
    <location>
        <begin position="156"/>
        <end position="175"/>
    </location>
</feature>
<dbReference type="GO" id="GO:0022904">
    <property type="term" value="P:respiratory electron transport chain"/>
    <property type="evidence" value="ECO:0007669"/>
    <property type="project" value="InterPro"/>
</dbReference>
<evidence type="ECO:0000256" key="3">
    <source>
        <dbReference type="ARBA" id="ARBA00022448"/>
    </source>
</evidence>
<dbReference type="Pfam" id="PF01292">
    <property type="entry name" value="Ni_hydr_CYTB"/>
    <property type="match status" value="1"/>
</dbReference>
<accession>A0A6S6TVZ8</accession>
<evidence type="ECO:0000259" key="13">
    <source>
        <dbReference type="Pfam" id="PF01292"/>
    </source>
</evidence>
<dbReference type="PANTHER" id="PTHR30485:SF0">
    <property type="entry name" value="NI_FE-HYDROGENASE 1 B-TYPE CYTOCHROME SUBUNIT-RELATED"/>
    <property type="match status" value="1"/>
</dbReference>
<evidence type="ECO:0000256" key="9">
    <source>
        <dbReference type="ARBA" id="ARBA00022989"/>
    </source>
</evidence>
<sequence length="195" mass="22758">MQKWRLDFRIWHWIHAVVILGLLGTVFLRKTFLSWRTNSELLVQKLAEINIDITMEQGKMLAKAIRAPMWEWHILLGYALTALVIWRIVLFFTESGKQNYQNLEKETLHKKIVKYGYLVIYATILFMTISGLTMHFHEVLGLTKELVHDIKDIHELVFNVILVFVPLHIVGVIVADARDEKGIISGMIHGERKEK</sequence>
<evidence type="ECO:0000256" key="4">
    <source>
        <dbReference type="ARBA" id="ARBA00022475"/>
    </source>
</evidence>
<dbReference type="GO" id="GO:0020037">
    <property type="term" value="F:heme binding"/>
    <property type="evidence" value="ECO:0007669"/>
    <property type="project" value="TreeGrafter"/>
</dbReference>
<evidence type="ECO:0000256" key="2">
    <source>
        <dbReference type="ARBA" id="ARBA00008622"/>
    </source>
</evidence>
<comment type="subcellular location">
    <subcellularLocation>
        <location evidence="1">Cell membrane</location>
        <topology evidence="1">Multi-pass membrane protein</topology>
    </subcellularLocation>
</comment>
<keyword evidence="5" id="KW-0349">Heme</keyword>
<name>A0A6S6TVZ8_9BACT</name>
<feature type="transmembrane region" description="Helical" evidence="12">
    <location>
        <begin position="115"/>
        <end position="136"/>
    </location>
</feature>
<comment type="similarity">
    <text evidence="2">Belongs to the HupC/HyaC/HydC family.</text>
</comment>
<dbReference type="InterPro" id="IPR016174">
    <property type="entry name" value="Di-haem_cyt_TM"/>
</dbReference>
<dbReference type="Gene3D" id="1.20.950.20">
    <property type="entry name" value="Transmembrane di-heme cytochromes, Chain C"/>
    <property type="match status" value="1"/>
</dbReference>
<gene>
    <name evidence="14" type="ORF">HELGO_WM20667</name>
</gene>
<feature type="domain" description="Cytochrome b561 bacterial/Ni-hydrogenase" evidence="13">
    <location>
        <begin position="4"/>
        <end position="190"/>
    </location>
</feature>
<dbReference type="SUPFAM" id="SSF81342">
    <property type="entry name" value="Transmembrane di-heme cytochromes"/>
    <property type="match status" value="1"/>
</dbReference>
<keyword evidence="3" id="KW-0813">Transport</keyword>
<evidence type="ECO:0000256" key="10">
    <source>
        <dbReference type="ARBA" id="ARBA00023004"/>
    </source>
</evidence>
<organism evidence="14">
    <name type="scientific">uncultured Sulfurovum sp</name>
    <dbReference type="NCBI Taxonomy" id="269237"/>
    <lineage>
        <taxon>Bacteria</taxon>
        <taxon>Pseudomonadati</taxon>
        <taxon>Campylobacterota</taxon>
        <taxon>Epsilonproteobacteria</taxon>
        <taxon>Campylobacterales</taxon>
        <taxon>Sulfurovaceae</taxon>
        <taxon>Sulfurovum</taxon>
        <taxon>environmental samples</taxon>
    </lineage>
</organism>
<evidence type="ECO:0000313" key="14">
    <source>
        <dbReference type="EMBL" id="CAA6818779.1"/>
    </source>
</evidence>
<dbReference type="InterPro" id="IPR051542">
    <property type="entry name" value="Hydrogenase_cytochrome"/>
</dbReference>
<keyword evidence="4" id="KW-1003">Cell membrane</keyword>
<feature type="transmembrane region" description="Helical" evidence="12">
    <location>
        <begin position="72"/>
        <end position="94"/>
    </location>
</feature>
<evidence type="ECO:0000256" key="6">
    <source>
        <dbReference type="ARBA" id="ARBA00022692"/>
    </source>
</evidence>
<dbReference type="InterPro" id="IPR011577">
    <property type="entry name" value="Cyt_b561_bac/Ni-Hgenase"/>
</dbReference>